<dbReference type="PANTHER" id="PTHR30151:SF0">
    <property type="entry name" value="ABC TRANSPORTER PERMEASE PROTEIN MJ0413-RELATED"/>
    <property type="match status" value="1"/>
</dbReference>
<sequence length="243" mass="28006">MKNKKLKISVFIIFLAIWQISSMIVNSEVIIPSINATIKQIVVVISEDDFYLTILNSLLRSITGFLTAVMLGVFSGVLSFCNKFLKEIFIFITKICASIPTVAIILLMLIWLRPNFVSMLIGCIMVFPMIYQSVFCSMYDYDKKIIKMLDVYNIDFKKRIKKIYMPKIFIDLKKIIPTSFSINFKMVIAGEVISQPKYAIGSKLYLEKIYINTAGVFSWIVIILFLSFLIDKILNYILSVKKY</sequence>
<dbReference type="GO" id="GO:0055085">
    <property type="term" value="P:transmembrane transport"/>
    <property type="evidence" value="ECO:0007669"/>
    <property type="project" value="InterPro"/>
</dbReference>
<protein>
    <recommendedName>
        <fullName evidence="8">ABC transmembrane type-1 domain-containing protein</fullName>
    </recommendedName>
</protein>
<dbReference type="RefSeq" id="WP_009525434.1">
    <property type="nucleotide sequence ID" value="NZ_JBQMYE010000080.1"/>
</dbReference>
<comment type="subcellular location">
    <subcellularLocation>
        <location evidence="1">Cell membrane</location>
        <topology evidence="1">Multi-pass membrane protein</topology>
    </subcellularLocation>
</comment>
<keyword evidence="6 7" id="KW-0472">Membrane</keyword>
<name>G9WYE8_9FIRM</name>
<evidence type="ECO:0000256" key="2">
    <source>
        <dbReference type="ARBA" id="ARBA00022448"/>
    </source>
</evidence>
<proteinExistence type="predicted"/>
<evidence type="ECO:0000259" key="8">
    <source>
        <dbReference type="PROSITE" id="PS50928"/>
    </source>
</evidence>
<dbReference type="AlphaFoldDB" id="G9WYE8"/>
<feature type="transmembrane region" description="Helical" evidence="7">
    <location>
        <begin position="117"/>
        <end position="139"/>
    </location>
</feature>
<dbReference type="Gene3D" id="1.10.3720.10">
    <property type="entry name" value="MetI-like"/>
    <property type="match status" value="1"/>
</dbReference>
<keyword evidence="5 7" id="KW-1133">Transmembrane helix</keyword>
<feature type="transmembrane region" description="Helical" evidence="7">
    <location>
        <begin position="58"/>
        <end position="81"/>
    </location>
</feature>
<dbReference type="PROSITE" id="PS50928">
    <property type="entry name" value="ABC_TM1"/>
    <property type="match status" value="1"/>
</dbReference>
<dbReference type="InterPro" id="IPR035906">
    <property type="entry name" value="MetI-like_sf"/>
</dbReference>
<evidence type="ECO:0000313" key="10">
    <source>
        <dbReference type="Proteomes" id="UP000006437"/>
    </source>
</evidence>
<evidence type="ECO:0000256" key="6">
    <source>
        <dbReference type="ARBA" id="ARBA00023136"/>
    </source>
</evidence>
<feature type="transmembrane region" description="Helical" evidence="7">
    <location>
        <begin position="209"/>
        <end position="230"/>
    </location>
</feature>
<evidence type="ECO:0000256" key="7">
    <source>
        <dbReference type="SAM" id="Phobius"/>
    </source>
</evidence>
<evidence type="ECO:0000256" key="5">
    <source>
        <dbReference type="ARBA" id="ARBA00022989"/>
    </source>
</evidence>
<gene>
    <name evidence="9" type="ORF">HMPREF9629_01199</name>
</gene>
<feature type="transmembrane region" description="Helical" evidence="7">
    <location>
        <begin position="88"/>
        <end position="111"/>
    </location>
</feature>
<evidence type="ECO:0000256" key="4">
    <source>
        <dbReference type="ARBA" id="ARBA00022692"/>
    </source>
</evidence>
<dbReference type="InterPro" id="IPR000515">
    <property type="entry name" value="MetI-like"/>
</dbReference>
<organism evidence="9 10">
    <name type="scientific">Peptoanaerobacter stomatis</name>
    <dbReference type="NCBI Taxonomy" id="796937"/>
    <lineage>
        <taxon>Bacteria</taxon>
        <taxon>Bacillati</taxon>
        <taxon>Bacillota</taxon>
        <taxon>Clostridia</taxon>
        <taxon>Peptostreptococcales</taxon>
        <taxon>Filifactoraceae</taxon>
        <taxon>Peptoanaerobacter</taxon>
    </lineage>
</organism>
<keyword evidence="2" id="KW-0813">Transport</keyword>
<accession>G9WYE8</accession>
<dbReference type="SUPFAM" id="SSF161098">
    <property type="entry name" value="MetI-like"/>
    <property type="match status" value="1"/>
</dbReference>
<reference evidence="9 10" key="1">
    <citation type="submission" date="2011-08" db="EMBL/GenBank/DDBJ databases">
        <title>The Genome Sequence of Eubacteriaceae bacterium ACC19a.</title>
        <authorList>
            <consortium name="The Broad Institute Genome Sequencing Platform"/>
            <person name="Earl A."/>
            <person name="Ward D."/>
            <person name="Feldgarden M."/>
            <person name="Gevers D."/>
            <person name="Sizova M."/>
            <person name="Hazen A."/>
            <person name="Epstein S."/>
            <person name="Young S.K."/>
            <person name="Zeng Q."/>
            <person name="Gargeya S."/>
            <person name="Fitzgerald M."/>
            <person name="Haas B."/>
            <person name="Abouelleil A."/>
            <person name="Alvarado L."/>
            <person name="Arachchi H.M."/>
            <person name="Berlin A."/>
            <person name="Brown A."/>
            <person name="Chapman S.B."/>
            <person name="Chen Z."/>
            <person name="Dunbar C."/>
            <person name="Freedman E."/>
            <person name="Gearin G."/>
            <person name="Gellesch M."/>
            <person name="Goldberg J."/>
            <person name="Griggs A."/>
            <person name="Gujja S."/>
            <person name="Heiman D."/>
            <person name="Howarth C."/>
            <person name="Larson L."/>
            <person name="Lui A."/>
            <person name="MacDonald P.J.P."/>
            <person name="Montmayeur A."/>
            <person name="Murphy C."/>
            <person name="Neiman D."/>
            <person name="Pearson M."/>
            <person name="Priest M."/>
            <person name="Roberts A."/>
            <person name="Saif S."/>
            <person name="Shea T."/>
            <person name="Shenoy N."/>
            <person name="Sisk P."/>
            <person name="Stolte C."/>
            <person name="Sykes S."/>
            <person name="Wortman J."/>
            <person name="Nusbaum C."/>
            <person name="Birren B."/>
        </authorList>
    </citation>
    <scope>NUCLEOTIDE SEQUENCE [LARGE SCALE GENOMIC DNA]</scope>
    <source>
        <strain evidence="9 10">ACC19a</strain>
    </source>
</reference>
<keyword evidence="4 7" id="KW-0812">Transmembrane</keyword>
<evidence type="ECO:0000256" key="1">
    <source>
        <dbReference type="ARBA" id="ARBA00004651"/>
    </source>
</evidence>
<comment type="caution">
    <text evidence="9">The sequence shown here is derived from an EMBL/GenBank/DDBJ whole genome shotgun (WGS) entry which is preliminary data.</text>
</comment>
<keyword evidence="3" id="KW-1003">Cell membrane</keyword>
<dbReference type="EMBL" id="AFZE01000003">
    <property type="protein sequence ID" value="EHL16359.1"/>
    <property type="molecule type" value="Genomic_DNA"/>
</dbReference>
<dbReference type="PANTHER" id="PTHR30151">
    <property type="entry name" value="ALKANE SULFONATE ABC TRANSPORTER-RELATED, MEMBRANE SUBUNIT"/>
    <property type="match status" value="1"/>
</dbReference>
<dbReference type="Proteomes" id="UP000006437">
    <property type="component" value="Unassembled WGS sequence"/>
</dbReference>
<dbReference type="BioCyc" id="EBAC796937-HMP:GMGH-1203-MONOMER"/>
<evidence type="ECO:0000313" key="9">
    <source>
        <dbReference type="EMBL" id="EHL16359.1"/>
    </source>
</evidence>
<evidence type="ECO:0000256" key="3">
    <source>
        <dbReference type="ARBA" id="ARBA00022475"/>
    </source>
</evidence>
<dbReference type="HOGENOM" id="CLU_046113_4_2_9"/>
<feature type="domain" description="ABC transmembrane type-1" evidence="8">
    <location>
        <begin position="54"/>
        <end position="238"/>
    </location>
</feature>
<dbReference type="GO" id="GO:0005886">
    <property type="term" value="C:plasma membrane"/>
    <property type="evidence" value="ECO:0007669"/>
    <property type="project" value="UniProtKB-SubCell"/>
</dbReference>